<evidence type="ECO:0000313" key="9">
    <source>
        <dbReference type="Proteomes" id="UP000216354"/>
    </source>
</evidence>
<dbReference type="Proteomes" id="UP000217005">
    <property type="component" value="Unassembled WGS sequence"/>
</dbReference>
<dbReference type="OrthoDB" id="9784149at2"/>
<evidence type="ECO:0000313" key="10">
    <source>
        <dbReference type="Proteomes" id="UP000217005"/>
    </source>
</evidence>
<evidence type="ECO:0000256" key="3">
    <source>
        <dbReference type="ARBA" id="ARBA00012865"/>
    </source>
</evidence>
<comment type="similarity">
    <text evidence="2">Belongs to the class-A beta-lactamase family.</text>
</comment>
<feature type="signal peptide" evidence="5">
    <location>
        <begin position="1"/>
        <end position="25"/>
    </location>
</feature>
<evidence type="ECO:0000313" key="8">
    <source>
        <dbReference type="EMBL" id="OZI57848.1"/>
    </source>
</evidence>
<dbReference type="InterPro" id="IPR012338">
    <property type="entry name" value="Beta-lactam/transpept-like"/>
</dbReference>
<comment type="caution">
    <text evidence="7">The sequence shown here is derived from an EMBL/GenBank/DDBJ whole genome shotgun (WGS) entry which is preliminary data.</text>
</comment>
<dbReference type="PANTHER" id="PTHR35333">
    <property type="entry name" value="BETA-LACTAMASE"/>
    <property type="match status" value="1"/>
</dbReference>
<keyword evidence="9" id="KW-1185">Reference proteome</keyword>
<dbReference type="SUPFAM" id="SSF56601">
    <property type="entry name" value="beta-lactamase/transpeptidase-like"/>
    <property type="match status" value="1"/>
</dbReference>
<accession>A0A261SHX0</accession>
<dbReference type="PROSITE" id="PS51318">
    <property type="entry name" value="TAT"/>
    <property type="match status" value="1"/>
</dbReference>
<gene>
    <name evidence="8" type="ORF">CAL27_20835</name>
    <name evidence="7" type="ORF">CEG14_15440</name>
</gene>
<dbReference type="NCBIfam" id="NF033103">
    <property type="entry name" value="bla_class_A"/>
    <property type="match status" value="1"/>
</dbReference>
<dbReference type="InterPro" id="IPR000871">
    <property type="entry name" value="Beta-lactam_class-A"/>
</dbReference>
<keyword evidence="5" id="KW-0732">Signal</keyword>
<reference evidence="8 9" key="1">
    <citation type="submission" date="2017-05" db="EMBL/GenBank/DDBJ databases">
        <title>Complete and WGS of Bordetella genogroups.</title>
        <authorList>
            <person name="Spilker T."/>
            <person name="Lipuma J."/>
        </authorList>
    </citation>
    <scope>NUCLEOTIDE SEQUENCE [LARGE SCALE GENOMIC DNA]</scope>
    <source>
        <strain evidence="8 9">AU9795</strain>
    </source>
</reference>
<dbReference type="PRINTS" id="PR00118">
    <property type="entry name" value="BLACTAMASEA"/>
</dbReference>
<protein>
    <recommendedName>
        <fullName evidence="3">beta-lactamase</fullName>
        <ecNumber evidence="3">3.5.2.6</ecNumber>
    </recommendedName>
    <alternativeName>
        <fullName evidence="4">Penicillinase</fullName>
    </alternativeName>
</protein>
<dbReference type="Pfam" id="PF13354">
    <property type="entry name" value="Beta-lactamase2"/>
    <property type="match status" value="1"/>
</dbReference>
<evidence type="ECO:0000256" key="2">
    <source>
        <dbReference type="ARBA" id="ARBA00009009"/>
    </source>
</evidence>
<dbReference type="RefSeq" id="WP_094827196.1">
    <property type="nucleotide sequence ID" value="NZ_NEVL01000003.1"/>
</dbReference>
<proteinExistence type="inferred from homology"/>
<dbReference type="InterPro" id="IPR045155">
    <property type="entry name" value="Beta-lactam_cat"/>
</dbReference>
<evidence type="ECO:0000259" key="6">
    <source>
        <dbReference type="Pfam" id="PF13354"/>
    </source>
</evidence>
<evidence type="ECO:0000313" key="7">
    <source>
        <dbReference type="EMBL" id="OZI36390.1"/>
    </source>
</evidence>
<evidence type="ECO:0000256" key="1">
    <source>
        <dbReference type="ARBA" id="ARBA00001526"/>
    </source>
</evidence>
<feature type="domain" description="Beta-lactamase class A catalytic" evidence="6">
    <location>
        <begin position="57"/>
        <end position="272"/>
    </location>
</feature>
<dbReference type="AlphaFoldDB" id="A0A261SHX0"/>
<dbReference type="EMBL" id="NEVL01000003">
    <property type="protein sequence ID" value="OZI36390.1"/>
    <property type="molecule type" value="Genomic_DNA"/>
</dbReference>
<feature type="chain" id="PRO_5013012002" description="beta-lactamase" evidence="5">
    <location>
        <begin position="26"/>
        <end position="306"/>
    </location>
</feature>
<dbReference type="GO" id="GO:0030655">
    <property type="term" value="P:beta-lactam antibiotic catabolic process"/>
    <property type="evidence" value="ECO:0007669"/>
    <property type="project" value="InterPro"/>
</dbReference>
<dbReference type="EMBL" id="NEVR01000005">
    <property type="protein sequence ID" value="OZI57848.1"/>
    <property type="molecule type" value="Genomic_DNA"/>
</dbReference>
<dbReference type="Proteomes" id="UP000216354">
    <property type="component" value="Unassembled WGS sequence"/>
</dbReference>
<evidence type="ECO:0000256" key="4">
    <source>
        <dbReference type="ARBA" id="ARBA00030171"/>
    </source>
</evidence>
<sequence>MNRRNFGARLAALVGAALASGVLPAARAGMRDSPDADTDLPRQLARLEARDGGRLGIAVLDTGSPFTLAYRADERFPLCSTFKWLAAAAVQARVQQGQDLPERRIRYGAPDMVAYSPVTQQHLTDGMTLDALCEAAVVWSDNTAGNLLLSTIGGPPGITAFARAMGDDLTRLDRIEPALNEARPGDERDTTTPLAMQRLLQKVVLGDGLAPAQRERVQAWMRGCRTGDTRLRAGVPGDWVVANKTGAGGNGTNNDVGVLWPQRGAPVVVAAYLTGSPASREAQNALLAEAARLIAHGVTQARLRAG</sequence>
<dbReference type="GO" id="GO:0046677">
    <property type="term" value="P:response to antibiotic"/>
    <property type="evidence" value="ECO:0007669"/>
    <property type="project" value="InterPro"/>
</dbReference>
<comment type="catalytic activity">
    <reaction evidence="1">
        <text>a beta-lactam + H2O = a substituted beta-amino acid</text>
        <dbReference type="Rhea" id="RHEA:20401"/>
        <dbReference type="ChEBI" id="CHEBI:15377"/>
        <dbReference type="ChEBI" id="CHEBI:35627"/>
        <dbReference type="ChEBI" id="CHEBI:140347"/>
        <dbReference type="EC" id="3.5.2.6"/>
    </reaction>
</comment>
<dbReference type="GO" id="GO:0008800">
    <property type="term" value="F:beta-lactamase activity"/>
    <property type="evidence" value="ECO:0007669"/>
    <property type="project" value="UniProtKB-EC"/>
</dbReference>
<reference evidence="7 10" key="2">
    <citation type="submission" date="2017-05" db="EMBL/GenBank/DDBJ databases">
        <title>Complete and WGS of Bordetella genogroups.</title>
        <authorList>
            <person name="Spilker T."/>
            <person name="LiPuma J."/>
        </authorList>
    </citation>
    <scope>NUCLEOTIDE SEQUENCE [LARGE SCALE GENOMIC DNA]</scope>
    <source>
        <strain evidence="7 10">AU17610</strain>
    </source>
</reference>
<dbReference type="InterPro" id="IPR006311">
    <property type="entry name" value="TAT_signal"/>
</dbReference>
<name>A0A261SHX0_9BORD</name>
<organism evidence="7 10">
    <name type="scientific">Bordetella genomosp. 1</name>
    <dbReference type="NCBI Taxonomy" id="1395607"/>
    <lineage>
        <taxon>Bacteria</taxon>
        <taxon>Pseudomonadati</taxon>
        <taxon>Pseudomonadota</taxon>
        <taxon>Betaproteobacteria</taxon>
        <taxon>Burkholderiales</taxon>
        <taxon>Alcaligenaceae</taxon>
        <taxon>Bordetella</taxon>
    </lineage>
</organism>
<dbReference type="PANTHER" id="PTHR35333:SF3">
    <property type="entry name" value="BETA-LACTAMASE-TYPE TRANSPEPTIDASE FOLD CONTAINING PROTEIN"/>
    <property type="match status" value="1"/>
</dbReference>
<dbReference type="EC" id="3.5.2.6" evidence="3"/>
<dbReference type="Gene3D" id="3.40.710.10">
    <property type="entry name" value="DD-peptidase/beta-lactamase superfamily"/>
    <property type="match status" value="1"/>
</dbReference>
<evidence type="ECO:0000256" key="5">
    <source>
        <dbReference type="SAM" id="SignalP"/>
    </source>
</evidence>